<dbReference type="EMBL" id="JACGWJ010000027">
    <property type="protein sequence ID" value="KAL0308765.1"/>
    <property type="molecule type" value="Genomic_DNA"/>
</dbReference>
<organism evidence="1">
    <name type="scientific">Sesamum radiatum</name>
    <name type="common">Black benniseed</name>
    <dbReference type="NCBI Taxonomy" id="300843"/>
    <lineage>
        <taxon>Eukaryota</taxon>
        <taxon>Viridiplantae</taxon>
        <taxon>Streptophyta</taxon>
        <taxon>Embryophyta</taxon>
        <taxon>Tracheophyta</taxon>
        <taxon>Spermatophyta</taxon>
        <taxon>Magnoliopsida</taxon>
        <taxon>eudicotyledons</taxon>
        <taxon>Gunneridae</taxon>
        <taxon>Pentapetalae</taxon>
        <taxon>asterids</taxon>
        <taxon>lamiids</taxon>
        <taxon>Lamiales</taxon>
        <taxon>Pedaliaceae</taxon>
        <taxon>Sesamum</taxon>
    </lineage>
</organism>
<name>A0AAW2KPC6_SESRA</name>
<evidence type="ECO:0000313" key="1">
    <source>
        <dbReference type="EMBL" id="KAL0308765.1"/>
    </source>
</evidence>
<reference evidence="1" key="2">
    <citation type="journal article" date="2024" name="Plant">
        <title>Genomic evolution and insights into agronomic trait innovations of Sesamum species.</title>
        <authorList>
            <person name="Miao H."/>
            <person name="Wang L."/>
            <person name="Qu L."/>
            <person name="Liu H."/>
            <person name="Sun Y."/>
            <person name="Le M."/>
            <person name="Wang Q."/>
            <person name="Wei S."/>
            <person name="Zheng Y."/>
            <person name="Lin W."/>
            <person name="Duan Y."/>
            <person name="Cao H."/>
            <person name="Xiong S."/>
            <person name="Wang X."/>
            <person name="Wei L."/>
            <person name="Li C."/>
            <person name="Ma Q."/>
            <person name="Ju M."/>
            <person name="Zhao R."/>
            <person name="Li G."/>
            <person name="Mu C."/>
            <person name="Tian Q."/>
            <person name="Mei H."/>
            <person name="Zhang T."/>
            <person name="Gao T."/>
            <person name="Zhang H."/>
        </authorList>
    </citation>
    <scope>NUCLEOTIDE SEQUENCE</scope>
    <source>
        <strain evidence="1">G02</strain>
    </source>
</reference>
<protein>
    <submittedName>
        <fullName evidence="1">Uncharacterized protein</fullName>
    </submittedName>
</protein>
<comment type="caution">
    <text evidence="1">The sequence shown here is derived from an EMBL/GenBank/DDBJ whole genome shotgun (WGS) entry which is preliminary data.</text>
</comment>
<gene>
    <name evidence="1" type="ORF">Sradi_5818800</name>
</gene>
<dbReference type="AlphaFoldDB" id="A0AAW2KPC6"/>
<sequence>MVDAKPASTHFPSDIKLIDDSSLVSWKTKKQTTVSRSSVEAQYRSTGSTILNYLLTVFHERTKHLDIDCYLVHDQFKLDFISPFNISGSDQPADLYTKALFAPVFARLLFNLLLGSQAPS</sequence>
<proteinExistence type="predicted"/>
<reference evidence="1" key="1">
    <citation type="submission" date="2020-06" db="EMBL/GenBank/DDBJ databases">
        <authorList>
            <person name="Li T."/>
            <person name="Hu X."/>
            <person name="Zhang T."/>
            <person name="Song X."/>
            <person name="Zhang H."/>
            <person name="Dai N."/>
            <person name="Sheng W."/>
            <person name="Hou X."/>
            <person name="Wei L."/>
        </authorList>
    </citation>
    <scope>NUCLEOTIDE SEQUENCE</scope>
    <source>
        <strain evidence="1">G02</strain>
        <tissue evidence="1">Leaf</tissue>
    </source>
</reference>
<accession>A0AAW2KPC6</accession>
<dbReference type="CDD" id="cd09272">
    <property type="entry name" value="RNase_HI_RT_Ty1"/>
    <property type="match status" value="1"/>
</dbReference>